<dbReference type="Pfam" id="PF14748">
    <property type="entry name" value="P5CR_dimer"/>
    <property type="match status" value="1"/>
</dbReference>
<dbReference type="PIRSF" id="PIRSF000193">
    <property type="entry name" value="Pyrrol-5-carb_rd"/>
    <property type="match status" value="1"/>
</dbReference>
<protein>
    <recommendedName>
        <fullName evidence="5 6">Pyrroline-5-carboxylate reductase</fullName>
        <shortName evidence="5">P5C reductase</shortName>
        <shortName evidence="5">P5CR</shortName>
        <ecNumber evidence="5 6">1.5.1.2</ecNumber>
    </recommendedName>
    <alternativeName>
        <fullName evidence="5">PCA reductase</fullName>
    </alternativeName>
</protein>
<dbReference type="InterPro" id="IPR036291">
    <property type="entry name" value="NAD(P)-bd_dom_sf"/>
</dbReference>
<evidence type="ECO:0000256" key="1">
    <source>
        <dbReference type="ARBA" id="ARBA00005525"/>
    </source>
</evidence>
<sequence>MLCAMSRIAIIGGGSMGEALLSGLLRAGRQVKDMVVSEKFPERAKYLADKYSVRVTSVVDAAENADYVIVAVKPADVASIVEEVTEAAARAETDSAEQVFVTIAAGVSTSFYESKLPAGAPVIRVMPNAPVVVGGGVSALAPGRFATAEQLKEVSAIFDAVGGVITVAESQLDAVTAVSGSGPAYFFLMVEALVDAAVASGLSRAVATDLVVQTMAGSAAMLLERLDEVDEAGGAAMDTTAAQLRATVTSPAGTTAAGLRELERGGLRAAVANAVEAAKTRSEQLGITSE</sequence>
<evidence type="ECO:0000256" key="7">
    <source>
        <dbReference type="PIRSR" id="PIRSR000193-1"/>
    </source>
</evidence>
<evidence type="ECO:0000256" key="6">
    <source>
        <dbReference type="NCBIfam" id="TIGR00112"/>
    </source>
</evidence>
<keyword evidence="5 8" id="KW-0028">Amino-acid biosynthesis</keyword>
<dbReference type="Proteomes" id="UP000070612">
    <property type="component" value="Unassembled WGS sequence"/>
</dbReference>
<dbReference type="PATRIC" id="fig|59750.3.peg.6694"/>
<gene>
    <name evidence="5" type="primary">proC</name>
    <name evidence="11" type="ORF">AFM11_13005</name>
</gene>
<dbReference type="GO" id="GO:0055129">
    <property type="term" value="P:L-proline biosynthetic process"/>
    <property type="evidence" value="ECO:0007669"/>
    <property type="project" value="UniProtKB-UniRule"/>
</dbReference>
<keyword evidence="5 8" id="KW-0641">Proline biosynthesis</keyword>
<dbReference type="Gene3D" id="3.40.50.720">
    <property type="entry name" value="NAD(P)-binding Rossmann-like Domain"/>
    <property type="match status" value="1"/>
</dbReference>
<dbReference type="PROSITE" id="PS00521">
    <property type="entry name" value="P5CR"/>
    <property type="match status" value="1"/>
</dbReference>
<evidence type="ECO:0000256" key="8">
    <source>
        <dbReference type="RuleBase" id="RU003903"/>
    </source>
</evidence>
<evidence type="ECO:0000256" key="3">
    <source>
        <dbReference type="ARBA" id="ARBA00023002"/>
    </source>
</evidence>
<comment type="catalytic activity">
    <reaction evidence="5">
        <text>L-proline + NAD(+) = (S)-1-pyrroline-5-carboxylate + NADH + 2 H(+)</text>
        <dbReference type="Rhea" id="RHEA:14105"/>
        <dbReference type="ChEBI" id="CHEBI:15378"/>
        <dbReference type="ChEBI" id="CHEBI:17388"/>
        <dbReference type="ChEBI" id="CHEBI:57540"/>
        <dbReference type="ChEBI" id="CHEBI:57945"/>
        <dbReference type="ChEBI" id="CHEBI:60039"/>
        <dbReference type="EC" id="1.5.1.2"/>
    </reaction>
</comment>
<dbReference type="UniPathway" id="UPA00098">
    <property type="reaction ID" value="UER00361"/>
</dbReference>
<name>A0A132PN27_9MYCO</name>
<dbReference type="EC" id="1.5.1.2" evidence="5 6"/>
<feature type="domain" description="Pyrroline-5-carboxylate reductase catalytic N-terminal" evidence="9">
    <location>
        <begin position="7"/>
        <end position="104"/>
    </location>
</feature>
<accession>A0A132PN27</accession>
<comment type="caution">
    <text evidence="11">The sequence shown here is derived from an EMBL/GenBank/DDBJ whole genome shotgun (WGS) entry which is preliminary data.</text>
</comment>
<feature type="binding site" evidence="7">
    <location>
        <begin position="11"/>
        <end position="16"/>
    </location>
    <ligand>
        <name>NADP(+)</name>
        <dbReference type="ChEBI" id="CHEBI:58349"/>
    </ligand>
</feature>
<dbReference type="SUPFAM" id="SSF48179">
    <property type="entry name" value="6-phosphogluconate dehydrogenase C-terminal domain-like"/>
    <property type="match status" value="1"/>
</dbReference>
<comment type="catalytic activity">
    <reaction evidence="5 8">
        <text>L-proline + NADP(+) = (S)-1-pyrroline-5-carboxylate + NADPH + 2 H(+)</text>
        <dbReference type="Rhea" id="RHEA:14109"/>
        <dbReference type="ChEBI" id="CHEBI:15378"/>
        <dbReference type="ChEBI" id="CHEBI:17388"/>
        <dbReference type="ChEBI" id="CHEBI:57783"/>
        <dbReference type="ChEBI" id="CHEBI:58349"/>
        <dbReference type="ChEBI" id="CHEBI:60039"/>
        <dbReference type="EC" id="1.5.1.2"/>
    </reaction>
</comment>
<organism evidence="11 12">
    <name type="scientific">Mycolicibacterium wolinskyi</name>
    <dbReference type="NCBI Taxonomy" id="59750"/>
    <lineage>
        <taxon>Bacteria</taxon>
        <taxon>Bacillati</taxon>
        <taxon>Actinomycetota</taxon>
        <taxon>Actinomycetes</taxon>
        <taxon>Mycobacteriales</taxon>
        <taxon>Mycobacteriaceae</taxon>
        <taxon>Mycolicibacterium</taxon>
    </lineage>
</organism>
<dbReference type="FunFam" id="1.10.3730.10:FF:000001">
    <property type="entry name" value="Pyrroline-5-carboxylate reductase"/>
    <property type="match status" value="1"/>
</dbReference>
<dbReference type="SUPFAM" id="SSF51735">
    <property type="entry name" value="NAD(P)-binding Rossmann-fold domains"/>
    <property type="match status" value="1"/>
</dbReference>
<dbReference type="AlphaFoldDB" id="A0A132PN27"/>
<feature type="domain" description="Pyrroline-5-carboxylate reductase dimerisation" evidence="10">
    <location>
        <begin position="169"/>
        <end position="285"/>
    </location>
</feature>
<evidence type="ECO:0000259" key="9">
    <source>
        <dbReference type="Pfam" id="PF03807"/>
    </source>
</evidence>
<proteinExistence type="inferred from homology"/>
<dbReference type="PANTHER" id="PTHR11645">
    <property type="entry name" value="PYRROLINE-5-CARBOXYLATE REDUCTASE"/>
    <property type="match status" value="1"/>
</dbReference>
<evidence type="ECO:0000256" key="5">
    <source>
        <dbReference type="HAMAP-Rule" id="MF_01925"/>
    </source>
</evidence>
<evidence type="ECO:0000313" key="12">
    <source>
        <dbReference type="Proteomes" id="UP000070612"/>
    </source>
</evidence>
<dbReference type="InterPro" id="IPR028939">
    <property type="entry name" value="P5C_Rdtase_cat_N"/>
</dbReference>
<dbReference type="GO" id="GO:0004735">
    <property type="term" value="F:pyrroline-5-carboxylate reductase activity"/>
    <property type="evidence" value="ECO:0007669"/>
    <property type="project" value="UniProtKB-UniRule"/>
</dbReference>
<comment type="pathway">
    <text evidence="5 8">Amino-acid biosynthesis; L-proline biosynthesis; L-proline from L-glutamate 5-semialdehyde: step 1/1.</text>
</comment>
<evidence type="ECO:0000259" key="10">
    <source>
        <dbReference type="Pfam" id="PF14748"/>
    </source>
</evidence>
<comment type="similarity">
    <text evidence="1 5 8">Belongs to the pyrroline-5-carboxylate reductase family.</text>
</comment>
<keyword evidence="5" id="KW-0963">Cytoplasm</keyword>
<dbReference type="EMBL" id="LGTW01000007">
    <property type="protein sequence ID" value="KWX23703.1"/>
    <property type="molecule type" value="Genomic_DNA"/>
</dbReference>
<keyword evidence="2 5" id="KW-0521">NADP</keyword>
<dbReference type="Pfam" id="PF03807">
    <property type="entry name" value="F420_oxidored"/>
    <property type="match status" value="1"/>
</dbReference>
<keyword evidence="3 5" id="KW-0560">Oxidoreductase</keyword>
<dbReference type="STRING" id="59750.AWC31_03290"/>
<dbReference type="HAMAP" id="MF_01925">
    <property type="entry name" value="P5C_reductase"/>
    <property type="match status" value="1"/>
</dbReference>
<dbReference type="GO" id="GO:0005737">
    <property type="term" value="C:cytoplasm"/>
    <property type="evidence" value="ECO:0007669"/>
    <property type="project" value="UniProtKB-SubCell"/>
</dbReference>
<evidence type="ECO:0000256" key="4">
    <source>
        <dbReference type="ARBA" id="ARBA00058118"/>
    </source>
</evidence>
<dbReference type="InterPro" id="IPR000304">
    <property type="entry name" value="Pyrroline-COOH_reductase"/>
</dbReference>
<dbReference type="InterPro" id="IPR008927">
    <property type="entry name" value="6-PGluconate_DH-like_C_sf"/>
</dbReference>
<feature type="binding site" evidence="7">
    <location>
        <begin position="71"/>
        <end position="74"/>
    </location>
    <ligand>
        <name>NADP(+)</name>
        <dbReference type="ChEBI" id="CHEBI:58349"/>
    </ligand>
</feature>
<evidence type="ECO:0000256" key="2">
    <source>
        <dbReference type="ARBA" id="ARBA00022857"/>
    </source>
</evidence>
<dbReference type="Gene3D" id="1.10.3730.10">
    <property type="entry name" value="ProC C-terminal domain-like"/>
    <property type="match status" value="1"/>
</dbReference>
<dbReference type="InterPro" id="IPR029036">
    <property type="entry name" value="P5CR_dimer"/>
</dbReference>
<keyword evidence="12" id="KW-1185">Reference proteome</keyword>
<reference evidence="11 12" key="1">
    <citation type="submission" date="2015-07" db="EMBL/GenBank/DDBJ databases">
        <title>A draft genome sequence of Mycobacterium wolinskyi.</title>
        <authorList>
            <person name="de Man T.J."/>
            <person name="Perry K.A."/>
            <person name="Coulliette A.D."/>
            <person name="Jensen B."/>
            <person name="Toney N.C."/>
            <person name="Limbago B.M."/>
            <person name="Noble-Wang J."/>
        </authorList>
    </citation>
    <scope>NUCLEOTIDE SEQUENCE [LARGE SCALE GENOMIC DNA]</scope>
    <source>
        <strain evidence="11 12">CDC_01</strain>
    </source>
</reference>
<evidence type="ECO:0000313" key="11">
    <source>
        <dbReference type="EMBL" id="KWX23703.1"/>
    </source>
</evidence>
<dbReference type="PANTHER" id="PTHR11645:SF0">
    <property type="entry name" value="PYRROLINE-5-CARBOXYLATE REDUCTASE 3"/>
    <property type="match status" value="1"/>
</dbReference>
<dbReference type="InterPro" id="IPR053790">
    <property type="entry name" value="P5CR-like_CS"/>
</dbReference>
<comment type="function">
    <text evidence="4 5">Catalyzes the reduction of 1-pyrroline-5-carboxylate (PCA) to L-proline.</text>
</comment>
<dbReference type="NCBIfam" id="TIGR00112">
    <property type="entry name" value="proC"/>
    <property type="match status" value="1"/>
</dbReference>
<comment type="subcellular location">
    <subcellularLocation>
        <location evidence="5">Cytoplasm</location>
    </subcellularLocation>
</comment>